<evidence type="ECO:0000313" key="2">
    <source>
        <dbReference type="EMBL" id="WFR81825.1"/>
    </source>
</evidence>
<proteinExistence type="predicted"/>
<dbReference type="Proteomes" id="UP001219584">
    <property type="component" value="Chromosome"/>
</dbReference>
<sequence length="45" mass="5045">MSNITTQGGTRAKTRGQGRVMPPQTHHQHSNEQGQTPWRLIVSPH</sequence>
<evidence type="ECO:0000313" key="3">
    <source>
        <dbReference type="Proteomes" id="UP001219584"/>
    </source>
</evidence>
<evidence type="ECO:0000256" key="1">
    <source>
        <dbReference type="SAM" id="MobiDB-lite"/>
    </source>
</evidence>
<name>A0ABY8IA95_9BURK</name>
<dbReference type="RefSeq" id="WP_158300165.1">
    <property type="nucleotide sequence ID" value="NZ_CP121464.1"/>
</dbReference>
<feature type="region of interest" description="Disordered" evidence="1">
    <location>
        <begin position="1"/>
        <end position="45"/>
    </location>
</feature>
<gene>
    <name evidence="2" type="ORF">P9875_12000</name>
</gene>
<accession>A0ABY8IA95</accession>
<protein>
    <submittedName>
        <fullName evidence="2">Uncharacterized protein</fullName>
    </submittedName>
</protein>
<keyword evidence="3" id="KW-1185">Reference proteome</keyword>
<dbReference type="EMBL" id="CP121464">
    <property type="protein sequence ID" value="WFR81825.1"/>
    <property type="molecule type" value="Genomic_DNA"/>
</dbReference>
<organism evidence="2 3">
    <name type="scientific">Janthinobacterium rivuli</name>
    <dbReference type="NCBI Taxonomy" id="2751478"/>
    <lineage>
        <taxon>Bacteria</taxon>
        <taxon>Pseudomonadati</taxon>
        <taxon>Pseudomonadota</taxon>
        <taxon>Betaproteobacteria</taxon>
        <taxon>Burkholderiales</taxon>
        <taxon>Oxalobacteraceae</taxon>
        <taxon>Janthinobacterium</taxon>
    </lineage>
</organism>
<reference evidence="2 3" key="1">
    <citation type="submission" date="2023-04" db="EMBL/GenBank/DDBJ databases">
        <title>Nanopore sequencing of Janthinobacterium from water.</title>
        <authorList>
            <person name="Ciuchcinski K."/>
            <person name="Rokowska A."/>
            <person name="Dziewit L."/>
        </authorList>
    </citation>
    <scope>NUCLEOTIDE SEQUENCE [LARGE SCALE GENOMIC DNA]</scope>
    <source>
        <strain evidence="2 3">DEMB2</strain>
    </source>
</reference>